<name>A0A0F8YTK5_9ZZZZ</name>
<evidence type="ECO:0000313" key="1">
    <source>
        <dbReference type="EMBL" id="KKK77115.1"/>
    </source>
</evidence>
<comment type="caution">
    <text evidence="1">The sequence shown here is derived from an EMBL/GenBank/DDBJ whole genome shotgun (WGS) entry which is preliminary data.</text>
</comment>
<sequence length="226" mass="26620">MKTVRYADIYLRNLQEDESKRLKNVEQGNIKLQKLFRSILKETRYVETQKQMLEAIKISKNNVLKKAEIDLMQIQNMIKQGLYEKFSFNEKILKALTGMIYVTGQNDKRYRLGKFNIEINFDDEAYPGINIQNDSNMTVDGHDHPHISDPDEPCFGNVKTQVYKLIGKMEYVMLLELIHKYLCSYNAGNAYIHLPEKDEDGNFDDYDGVLDIWPEVDKRGRLKRRR</sequence>
<dbReference type="EMBL" id="LAZR01055111">
    <property type="protein sequence ID" value="KKK77115.1"/>
    <property type="molecule type" value="Genomic_DNA"/>
</dbReference>
<gene>
    <name evidence="1" type="ORF">LCGC14_2856870</name>
</gene>
<proteinExistence type="predicted"/>
<dbReference type="AlphaFoldDB" id="A0A0F8YTK5"/>
<organism evidence="1">
    <name type="scientific">marine sediment metagenome</name>
    <dbReference type="NCBI Taxonomy" id="412755"/>
    <lineage>
        <taxon>unclassified sequences</taxon>
        <taxon>metagenomes</taxon>
        <taxon>ecological metagenomes</taxon>
    </lineage>
</organism>
<protein>
    <submittedName>
        <fullName evidence="1">Uncharacterized protein</fullName>
    </submittedName>
</protein>
<accession>A0A0F8YTK5</accession>
<reference evidence="1" key="1">
    <citation type="journal article" date="2015" name="Nature">
        <title>Complex archaea that bridge the gap between prokaryotes and eukaryotes.</title>
        <authorList>
            <person name="Spang A."/>
            <person name="Saw J.H."/>
            <person name="Jorgensen S.L."/>
            <person name="Zaremba-Niedzwiedzka K."/>
            <person name="Martijn J."/>
            <person name="Lind A.E."/>
            <person name="van Eijk R."/>
            <person name="Schleper C."/>
            <person name="Guy L."/>
            <person name="Ettema T.J."/>
        </authorList>
    </citation>
    <scope>NUCLEOTIDE SEQUENCE</scope>
</reference>